<keyword evidence="8" id="KW-0274">FAD</keyword>
<dbReference type="Gene3D" id="3.30.560.10">
    <property type="entry name" value="Glucose Oxidase, domain 3"/>
    <property type="match status" value="1"/>
</dbReference>
<dbReference type="Gene3D" id="3.50.50.60">
    <property type="entry name" value="FAD/NAD(P)-binding domain"/>
    <property type="match status" value="1"/>
</dbReference>
<dbReference type="GO" id="GO:0044550">
    <property type="term" value="P:secondary metabolite biosynthetic process"/>
    <property type="evidence" value="ECO:0007669"/>
    <property type="project" value="TreeGrafter"/>
</dbReference>
<evidence type="ECO:0000313" key="12">
    <source>
        <dbReference type="Proteomes" id="UP001220324"/>
    </source>
</evidence>
<dbReference type="InterPro" id="IPR000172">
    <property type="entry name" value="GMC_OxRdtase_N"/>
</dbReference>
<dbReference type="GO" id="GO:0050660">
    <property type="term" value="F:flavin adenine dinucleotide binding"/>
    <property type="evidence" value="ECO:0007669"/>
    <property type="project" value="InterPro"/>
</dbReference>
<dbReference type="PROSITE" id="PS00624">
    <property type="entry name" value="GMC_OXRED_2"/>
    <property type="match status" value="1"/>
</dbReference>
<dbReference type="SUPFAM" id="SSF54373">
    <property type="entry name" value="FAD-linked reductases, C-terminal domain"/>
    <property type="match status" value="1"/>
</dbReference>
<feature type="active site" description="Proton donor" evidence="7">
    <location>
        <position position="533"/>
    </location>
</feature>
<dbReference type="Proteomes" id="UP001220324">
    <property type="component" value="Unassembled WGS sequence"/>
</dbReference>
<sequence>MLLSIFHLAEAILAVLFSIVVYTTWGSLDATFDYVVVGGGTAGITVAARLVEHGFRVAVVEAGGYYEIKHPISRVPGAAILGIGADPKMSSSVDWGFVVHGGAGVGYRDIHYPRGKCMGGSSAVNFMIYQRPSKDAMRKWAELTDDPSYLFEHVFPFYRRTTNFTRPQNRAALYNESAFSSLGGPLHVSYPEFLMPFSEWAQAAFTEAGIPEVEDLNSGSILGHQFCTMTIRATDQTRSSSESAFIEMSHLSNLTIYQKTLADKILFDKQSRAVGVRVKQFGAHTLKARKEVIISAGAIQSPQLLMVSGIGPADILRKHGIQIIADRPGVGQNMWDHVFFGPSYPVAVKTFTGMTQSKDELLTQILYWILWHKGFLTNPSTDYLAFEKLPLTYRSILSSQDEQALSWFPADWPEVEYLAAAAYVGNYSNPFGQQPVKGQYGSIVATLVAPTSRGNVTIRSADMTEPPIINPNWLETETDQRVAIASYRRIREIFNTAVMKRVLTGTELFPGLQVETDEEILKIIKQSVMTIYHAACTCKMGVQNDTMTVVDNHARVFGVSGLRVVDASAFPFLPPGHPQSTVYMLAEKIAADIAAS</sequence>
<keyword evidence="4" id="KW-0963">Cytoplasm</keyword>
<dbReference type="PANTHER" id="PTHR11552:SF138">
    <property type="entry name" value="DEHYDROGENASE PKFF-RELATED"/>
    <property type="match status" value="1"/>
</dbReference>
<feature type="domain" description="Glucose-methanol-choline oxidoreductase N-terminal" evidence="10">
    <location>
        <begin position="297"/>
        <end position="311"/>
    </location>
</feature>
<dbReference type="InterPro" id="IPR007867">
    <property type="entry name" value="GMC_OxRtase_C"/>
</dbReference>
<proteinExistence type="inferred from homology"/>
<dbReference type="SUPFAM" id="SSF51905">
    <property type="entry name" value="FAD/NAD(P)-binding domain"/>
    <property type="match status" value="1"/>
</dbReference>
<gene>
    <name evidence="11" type="ORF">N7494_004958</name>
</gene>
<keyword evidence="8" id="KW-0285">Flavoprotein</keyword>
<reference evidence="11 12" key="1">
    <citation type="journal article" date="2023" name="IMA Fungus">
        <title>Comparative genomic study of the Penicillium genus elucidates a diverse pangenome and 15 lateral gene transfer events.</title>
        <authorList>
            <person name="Petersen C."/>
            <person name="Sorensen T."/>
            <person name="Nielsen M.R."/>
            <person name="Sondergaard T.E."/>
            <person name="Sorensen J.L."/>
            <person name="Fitzpatrick D.A."/>
            <person name="Frisvad J.C."/>
            <person name="Nielsen K.L."/>
        </authorList>
    </citation>
    <scope>NUCLEOTIDE SEQUENCE [LARGE SCALE GENOMIC DNA]</scope>
    <source>
        <strain evidence="11 12">IBT 35679</strain>
    </source>
</reference>
<dbReference type="Pfam" id="PF00732">
    <property type="entry name" value="GMC_oxred_N"/>
    <property type="match status" value="1"/>
</dbReference>
<evidence type="ECO:0000313" key="11">
    <source>
        <dbReference type="EMBL" id="KAJ5547373.1"/>
    </source>
</evidence>
<keyword evidence="9" id="KW-0472">Membrane</keyword>
<evidence type="ECO:0000256" key="9">
    <source>
        <dbReference type="SAM" id="Phobius"/>
    </source>
</evidence>
<evidence type="ECO:0000256" key="7">
    <source>
        <dbReference type="PIRSR" id="PIRSR000137-1"/>
    </source>
</evidence>
<comment type="subcellular location">
    <subcellularLocation>
        <location evidence="2">Cytoplasm</location>
    </subcellularLocation>
    <subcellularLocation>
        <location evidence="1">Secreted</location>
        <location evidence="1">Cell wall</location>
    </subcellularLocation>
</comment>
<keyword evidence="5" id="KW-0134">Cell wall</keyword>
<dbReference type="PANTHER" id="PTHR11552">
    <property type="entry name" value="GLUCOSE-METHANOL-CHOLINE GMC OXIDOREDUCTASE"/>
    <property type="match status" value="1"/>
</dbReference>
<name>A0AAD6D416_9EURO</name>
<keyword evidence="6" id="KW-0325">Glycoprotein</keyword>
<protein>
    <submittedName>
        <fullName evidence="11">Dehydrogenase patE</fullName>
    </submittedName>
</protein>
<feature type="transmembrane region" description="Helical" evidence="9">
    <location>
        <begin position="7"/>
        <end position="25"/>
    </location>
</feature>
<evidence type="ECO:0000256" key="8">
    <source>
        <dbReference type="PIRSR" id="PIRSR000137-2"/>
    </source>
</evidence>
<dbReference type="AlphaFoldDB" id="A0AAD6D416"/>
<feature type="active site" description="Proton acceptor" evidence="7">
    <location>
        <position position="577"/>
    </location>
</feature>
<accession>A0AAD6D416</accession>
<keyword evidence="9" id="KW-1133">Transmembrane helix</keyword>
<evidence type="ECO:0000256" key="2">
    <source>
        <dbReference type="ARBA" id="ARBA00004496"/>
    </source>
</evidence>
<dbReference type="PIRSF" id="PIRSF000137">
    <property type="entry name" value="Alcohol_oxidase"/>
    <property type="match status" value="1"/>
</dbReference>
<dbReference type="EMBL" id="JAQIZZ010000003">
    <property type="protein sequence ID" value="KAJ5547373.1"/>
    <property type="molecule type" value="Genomic_DNA"/>
</dbReference>
<evidence type="ECO:0000256" key="6">
    <source>
        <dbReference type="ARBA" id="ARBA00023180"/>
    </source>
</evidence>
<feature type="binding site" evidence="8">
    <location>
        <begin position="578"/>
        <end position="579"/>
    </location>
    <ligand>
        <name>FAD</name>
        <dbReference type="ChEBI" id="CHEBI:57692"/>
    </ligand>
</feature>
<dbReference type="GO" id="GO:0005737">
    <property type="term" value="C:cytoplasm"/>
    <property type="evidence" value="ECO:0007669"/>
    <property type="project" value="UniProtKB-SubCell"/>
</dbReference>
<dbReference type="Pfam" id="PF05199">
    <property type="entry name" value="GMC_oxred_C"/>
    <property type="match status" value="1"/>
</dbReference>
<evidence type="ECO:0000259" key="10">
    <source>
        <dbReference type="PROSITE" id="PS00624"/>
    </source>
</evidence>
<evidence type="ECO:0000256" key="3">
    <source>
        <dbReference type="ARBA" id="ARBA00010790"/>
    </source>
</evidence>
<dbReference type="InterPro" id="IPR036188">
    <property type="entry name" value="FAD/NAD-bd_sf"/>
</dbReference>
<comment type="similarity">
    <text evidence="3">Belongs to the GMC oxidoreductase family.</text>
</comment>
<keyword evidence="12" id="KW-1185">Reference proteome</keyword>
<evidence type="ECO:0000256" key="5">
    <source>
        <dbReference type="ARBA" id="ARBA00022512"/>
    </source>
</evidence>
<comment type="cofactor">
    <cofactor evidence="8">
        <name>FAD</name>
        <dbReference type="ChEBI" id="CHEBI:57692"/>
    </cofactor>
</comment>
<keyword evidence="9" id="KW-0812">Transmembrane</keyword>
<evidence type="ECO:0000256" key="1">
    <source>
        <dbReference type="ARBA" id="ARBA00004191"/>
    </source>
</evidence>
<dbReference type="InterPro" id="IPR012132">
    <property type="entry name" value="GMC_OxRdtase"/>
</dbReference>
<keyword evidence="5" id="KW-0964">Secreted</keyword>
<organism evidence="11 12">
    <name type="scientific">Penicillium frequentans</name>
    <dbReference type="NCBI Taxonomy" id="3151616"/>
    <lineage>
        <taxon>Eukaryota</taxon>
        <taxon>Fungi</taxon>
        <taxon>Dikarya</taxon>
        <taxon>Ascomycota</taxon>
        <taxon>Pezizomycotina</taxon>
        <taxon>Eurotiomycetes</taxon>
        <taxon>Eurotiomycetidae</taxon>
        <taxon>Eurotiales</taxon>
        <taxon>Aspergillaceae</taxon>
        <taxon>Penicillium</taxon>
    </lineage>
</organism>
<evidence type="ECO:0000256" key="4">
    <source>
        <dbReference type="ARBA" id="ARBA00022490"/>
    </source>
</evidence>
<comment type="caution">
    <text evidence="11">The sequence shown here is derived from an EMBL/GenBank/DDBJ whole genome shotgun (WGS) entry which is preliminary data.</text>
</comment>
<dbReference type="GO" id="GO:0016614">
    <property type="term" value="F:oxidoreductase activity, acting on CH-OH group of donors"/>
    <property type="evidence" value="ECO:0007669"/>
    <property type="project" value="InterPro"/>
</dbReference>